<dbReference type="AlphaFoldDB" id="A0A9W4SGY4"/>
<dbReference type="OrthoDB" id="5297217at2759"/>
<name>A0A9W4SGY4_9GLOM</name>
<protein>
    <submittedName>
        <fullName evidence="2">6737_t:CDS:1</fullName>
    </submittedName>
</protein>
<feature type="domain" description="F-box" evidence="1">
    <location>
        <begin position="4"/>
        <end position="45"/>
    </location>
</feature>
<evidence type="ECO:0000259" key="1">
    <source>
        <dbReference type="Pfam" id="PF12937"/>
    </source>
</evidence>
<dbReference type="InterPro" id="IPR001810">
    <property type="entry name" value="F-box_dom"/>
</dbReference>
<dbReference type="Proteomes" id="UP001153678">
    <property type="component" value="Unassembled WGS sequence"/>
</dbReference>
<dbReference type="EMBL" id="CAMKVN010000451">
    <property type="protein sequence ID" value="CAI2168075.1"/>
    <property type="molecule type" value="Genomic_DNA"/>
</dbReference>
<dbReference type="Pfam" id="PF12937">
    <property type="entry name" value="F-box-like"/>
    <property type="match status" value="1"/>
</dbReference>
<organism evidence="2 3">
    <name type="scientific">Funneliformis geosporum</name>
    <dbReference type="NCBI Taxonomy" id="1117311"/>
    <lineage>
        <taxon>Eukaryota</taxon>
        <taxon>Fungi</taxon>
        <taxon>Fungi incertae sedis</taxon>
        <taxon>Mucoromycota</taxon>
        <taxon>Glomeromycotina</taxon>
        <taxon>Glomeromycetes</taxon>
        <taxon>Glomerales</taxon>
        <taxon>Glomeraceae</taxon>
        <taxon>Funneliformis</taxon>
    </lineage>
</organism>
<accession>A0A9W4SGY4</accession>
<dbReference type="InterPro" id="IPR032675">
    <property type="entry name" value="LRR_dom_sf"/>
</dbReference>
<evidence type="ECO:0000313" key="3">
    <source>
        <dbReference type="Proteomes" id="UP001153678"/>
    </source>
</evidence>
<comment type="caution">
    <text evidence="2">The sequence shown here is derived from an EMBL/GenBank/DDBJ whole genome shotgun (WGS) entry which is preliminary data.</text>
</comment>
<dbReference type="SUPFAM" id="SSF81383">
    <property type="entry name" value="F-box domain"/>
    <property type="match status" value="1"/>
</dbReference>
<dbReference type="InterPro" id="IPR036047">
    <property type="entry name" value="F-box-like_dom_sf"/>
</dbReference>
<evidence type="ECO:0000313" key="2">
    <source>
        <dbReference type="EMBL" id="CAI2168075.1"/>
    </source>
</evidence>
<reference evidence="2" key="1">
    <citation type="submission" date="2022-08" db="EMBL/GenBank/DDBJ databases">
        <authorList>
            <person name="Kallberg Y."/>
            <person name="Tangrot J."/>
            <person name="Rosling A."/>
        </authorList>
    </citation>
    <scope>NUCLEOTIDE SEQUENCE</scope>
    <source>
        <strain evidence="2">Wild A</strain>
    </source>
</reference>
<dbReference type="SUPFAM" id="SSF52047">
    <property type="entry name" value="RNI-like"/>
    <property type="match status" value="1"/>
</dbReference>
<keyword evidence="3" id="KW-1185">Reference proteome</keyword>
<sequence>MPRQLPADCLNEIFEKLEDKTSLYSCLLVNRLWSEVSVGILWRNVWNYNTLINCLPKESKEALYKNEIIMNPSYSKPLFNYVSFIRRLSIDEIFRKIANILRNYYPLAQQILIDIKCVVIIEELFKMLMSRISLKKLNIRSNIIPNFLFFFYPGAINSFKYLSAFGCCSDICPEYFYQLSQMCHNVELLSITLKPVISDGLTDLISVQQNLKSIKIYQSYKCKSLTRIIPFLAKHSNTLTKVNINGVYDESLLFLVNSINLQELVLYHYNDFFEDFKTLQHITFPQLRVLKFKHQHINQDYFIKFLENNGKNLEEYYGINNNTINLSIGKFCSNLKLLCTTFMRNESEALIVILSNCHLLEGIKVLCGNYYLNESELLEVVAKHSPKPFYKLTLFYAYKSLSKLLPKELKSFFTSWKDRTPQKSLNFAINTRHAMNNLDFKKENMNVIEKFVKLGVIKKFSMLD</sequence>
<gene>
    <name evidence="2" type="ORF">FWILDA_LOCUS3402</name>
</gene>
<proteinExistence type="predicted"/>
<dbReference type="Gene3D" id="3.80.10.10">
    <property type="entry name" value="Ribonuclease Inhibitor"/>
    <property type="match status" value="1"/>
</dbReference>